<feature type="signal peptide" evidence="3">
    <location>
        <begin position="1"/>
        <end position="24"/>
    </location>
</feature>
<dbReference type="InterPro" id="IPR038200">
    <property type="entry name" value="GW_dom_sf"/>
</dbReference>
<comment type="similarity">
    <text evidence="1">In the N-terminal section; belongs to the N-acetylmuramoyl-L-alanine amidase 2 family.</text>
</comment>
<dbReference type="EMBL" id="SCWC02000001">
    <property type="protein sequence ID" value="KAA1042375.1"/>
    <property type="molecule type" value="Genomic_DNA"/>
</dbReference>
<dbReference type="Gene3D" id="2.30.30.170">
    <property type="match status" value="2"/>
</dbReference>
<gene>
    <name evidence="5" type="ORF">ERX35_000395</name>
</gene>
<evidence type="ECO:0000256" key="2">
    <source>
        <dbReference type="SAM" id="MobiDB-lite"/>
    </source>
</evidence>
<keyword evidence="3" id="KW-0732">Signal</keyword>
<feature type="chain" id="PRO_5047205026" description="Mannosyl-glycoprotein endo-beta-N-acetylglucosamidase-like domain-containing protein" evidence="3">
    <location>
        <begin position="25"/>
        <end position="458"/>
    </location>
</feature>
<dbReference type="Pfam" id="PF01832">
    <property type="entry name" value="Glucosaminidase"/>
    <property type="match status" value="1"/>
</dbReference>
<comment type="caution">
    <text evidence="5">The sequence shown here is derived from an EMBL/GenBank/DDBJ whole genome shotgun (WGS) entry which is preliminary data.</text>
</comment>
<feature type="region of interest" description="Disordered" evidence="2">
    <location>
        <begin position="196"/>
        <end position="216"/>
    </location>
</feature>
<feature type="domain" description="Mannosyl-glycoprotein endo-beta-N-acetylglucosamidase-like" evidence="4">
    <location>
        <begin position="297"/>
        <end position="452"/>
    </location>
</feature>
<evidence type="ECO:0000256" key="3">
    <source>
        <dbReference type="SAM" id="SignalP"/>
    </source>
</evidence>
<dbReference type="Proteomes" id="UP000295735">
    <property type="component" value="Unassembled WGS sequence"/>
</dbReference>
<dbReference type="SMART" id="SM00047">
    <property type="entry name" value="LYZ2"/>
    <property type="match status" value="1"/>
</dbReference>
<accession>A0ABQ6RAZ4</accession>
<proteinExistence type="inferred from homology"/>
<evidence type="ECO:0000313" key="5">
    <source>
        <dbReference type="EMBL" id="KAA1042375.1"/>
    </source>
</evidence>
<dbReference type="InterPro" id="IPR002901">
    <property type="entry name" value="MGlyc_endo_b_GlcNAc-like_dom"/>
</dbReference>
<feature type="compositionally biased region" description="Pro residues" evidence="2">
    <location>
        <begin position="197"/>
        <end position="213"/>
    </location>
</feature>
<keyword evidence="6" id="KW-1185">Reference proteome</keyword>
<evidence type="ECO:0000313" key="6">
    <source>
        <dbReference type="Proteomes" id="UP000295735"/>
    </source>
</evidence>
<organism evidence="5 6">
    <name type="scientific">Macrococcus equipercicus</name>
    <dbReference type="NCBI Taxonomy" id="69967"/>
    <lineage>
        <taxon>Bacteria</taxon>
        <taxon>Bacillati</taxon>
        <taxon>Bacillota</taxon>
        <taxon>Bacilli</taxon>
        <taxon>Bacillales</taxon>
        <taxon>Staphylococcaceae</taxon>
        <taxon>Macrococcus</taxon>
    </lineage>
</organism>
<evidence type="ECO:0000259" key="4">
    <source>
        <dbReference type="SMART" id="SM00047"/>
    </source>
</evidence>
<reference evidence="5 6" key="1">
    <citation type="submission" date="2019-09" db="EMBL/GenBank/DDBJ databases">
        <authorList>
            <person name="Mazhar S."/>
            <person name="Altermann E."/>
            <person name="Hill C."/>
            <person name="Mcauliffe O."/>
        </authorList>
    </citation>
    <scope>NUCLEOTIDE SEQUENCE [LARGE SCALE GENOMIC DNA]</scope>
    <source>
        <strain evidence="5 6">ATCC 51831</strain>
    </source>
</reference>
<protein>
    <recommendedName>
        <fullName evidence="4">Mannosyl-glycoprotein endo-beta-N-acetylglucosamidase-like domain-containing protein</fullName>
    </recommendedName>
</protein>
<evidence type="ECO:0000256" key="1">
    <source>
        <dbReference type="ARBA" id="ARBA00006088"/>
    </source>
</evidence>
<dbReference type="RefSeq" id="WP_149457926.1">
    <property type="nucleotide sequence ID" value="NZ_SCWC02000001.1"/>
</dbReference>
<sequence length="458" mass="49787">MKYLKRTLGVTAVAMMLLSDYAHAAEQLRIGTIKSSNAVIITNKTMMAKKVAGDYANYTLYVNDKVMIEGQPYYRVQTSENIDNAIGYVKAGDLTIQPVKTVSPAQQTVTFKTTTKFYSFPGGTERQVIDRAAKDESMTVDAALKIGSSTYLHGTLVTGATGWVEAPVTKAEVTPPVQPQKKTESTVQVKAAVKPTVPAPQPTAPQPANPAVPAPKSTASAAVTHTTVNATLQDAVNRQMQLSPKPQVSDGVKWKNAPTDLVKRYIDIEPLINDAVGKYQFLVLNEPQGLTADQLNILLQGKGILEGRGQAFKIASEKYHINEIYLISHAFLETAEGRSKLANGVTVKGEPTGKRFYNMFGVGAYDHNVLKYGAQYAANVGWDTPEKAIIGGAQFISQGYLSESQNTLYSMRWNPASPGNSQYATDIIWASSNASYIAGFYQQLGIEGGKYHFIHYAK</sequence>
<name>A0ABQ6RAZ4_9STAP</name>